<dbReference type="OrthoDB" id="19768at2759"/>
<keyword evidence="3" id="KW-1185">Reference proteome</keyword>
<feature type="region of interest" description="Disordered" evidence="1">
    <location>
        <begin position="155"/>
        <end position="184"/>
    </location>
</feature>
<dbReference type="PANTHER" id="PTHR14000">
    <property type="entry name" value="FINGER CCCH DOMAIN PROTEIN, PUTATIVE (DUF3755)-RELATED"/>
    <property type="match status" value="1"/>
</dbReference>
<dbReference type="Proteomes" id="UP001141806">
    <property type="component" value="Unassembled WGS sequence"/>
</dbReference>
<evidence type="ECO:0000313" key="3">
    <source>
        <dbReference type="Proteomes" id="UP001141806"/>
    </source>
</evidence>
<comment type="caution">
    <text evidence="2">The sequence shown here is derived from an EMBL/GenBank/DDBJ whole genome shotgun (WGS) entry which is preliminary data.</text>
</comment>
<dbReference type="CDD" id="cd00167">
    <property type="entry name" value="SANT"/>
    <property type="match status" value="1"/>
</dbReference>
<dbReference type="PANTHER" id="PTHR14000:SF6">
    <property type="entry name" value="OS02G0631200 PROTEIN"/>
    <property type="match status" value="1"/>
</dbReference>
<sequence length="316" mass="34374">MAADSNMGIHQAAFLASALNRHAISFQSGAITSTSGMIPLGNSIGINSTVPLGNSLGMSSTSGMILTGSSSMINNNPGITAAGNSSGSLLPDSVPGLKHDTGLAVEWSSEEQSKLEEGFVRYADEPSIMRYVKIAAMLPDKTVRDVALRCQWMTKEKSGKRRKPDDHYTGKKMKDRKEKLAASSSKASLPPFLLQNMPAYPLMMHHMDRDRMHCEVPATGSTTKKLLDENFQVFSRISANLAAFQIQDNIDLFCRMRNNITAILTDMRDMPGIMSQMPPLPVSINEELANSILPSTSGTLMFGLSRGFHLKQEPGH</sequence>
<protein>
    <submittedName>
        <fullName evidence="2">Uncharacterized protein</fullName>
    </submittedName>
</protein>
<dbReference type="EMBL" id="JAMYWD010000009">
    <property type="protein sequence ID" value="KAJ4961118.1"/>
    <property type="molecule type" value="Genomic_DNA"/>
</dbReference>
<evidence type="ECO:0000313" key="2">
    <source>
        <dbReference type="EMBL" id="KAJ4961118.1"/>
    </source>
</evidence>
<gene>
    <name evidence="2" type="ORF">NE237_021028</name>
</gene>
<dbReference type="Gene3D" id="1.10.10.60">
    <property type="entry name" value="Homeodomain-like"/>
    <property type="match status" value="1"/>
</dbReference>
<evidence type="ECO:0000256" key="1">
    <source>
        <dbReference type="SAM" id="MobiDB-lite"/>
    </source>
</evidence>
<proteinExistence type="predicted"/>
<dbReference type="Pfam" id="PF12579">
    <property type="entry name" value="DUF3755"/>
    <property type="match status" value="1"/>
</dbReference>
<dbReference type="InterPro" id="IPR022228">
    <property type="entry name" value="DUF3755"/>
</dbReference>
<organism evidence="2 3">
    <name type="scientific">Protea cynaroides</name>
    <dbReference type="NCBI Taxonomy" id="273540"/>
    <lineage>
        <taxon>Eukaryota</taxon>
        <taxon>Viridiplantae</taxon>
        <taxon>Streptophyta</taxon>
        <taxon>Embryophyta</taxon>
        <taxon>Tracheophyta</taxon>
        <taxon>Spermatophyta</taxon>
        <taxon>Magnoliopsida</taxon>
        <taxon>Proteales</taxon>
        <taxon>Proteaceae</taxon>
        <taxon>Protea</taxon>
    </lineage>
</organism>
<name>A0A9Q0HAC7_9MAGN</name>
<reference evidence="2" key="1">
    <citation type="journal article" date="2023" name="Plant J.">
        <title>The genome of the king protea, Protea cynaroides.</title>
        <authorList>
            <person name="Chang J."/>
            <person name="Duong T.A."/>
            <person name="Schoeman C."/>
            <person name="Ma X."/>
            <person name="Roodt D."/>
            <person name="Barker N."/>
            <person name="Li Z."/>
            <person name="Van de Peer Y."/>
            <person name="Mizrachi E."/>
        </authorList>
    </citation>
    <scope>NUCLEOTIDE SEQUENCE</scope>
    <source>
        <tissue evidence="2">Young leaves</tissue>
    </source>
</reference>
<dbReference type="InterPro" id="IPR001005">
    <property type="entry name" value="SANT/Myb"/>
</dbReference>
<dbReference type="AlphaFoldDB" id="A0A9Q0HAC7"/>
<accession>A0A9Q0HAC7</accession>